<sequence length="175" mass="19093">MTISQMTSLVKALNAVVKVRVLVTMVVVRQRNAQAPTGKGLRTRPAMVERKMARSCHAWGVTSTGLGTKNRTRTPMATEITSGMGFAPLDSFGGGGGGDGGDGGDDEALVLEWGRRVRRGVGRGEKREEGMGDDRRVRMEWEVGNGGMDGWDLGMRRGRFGGYRRYPIDEGGYRR</sequence>
<dbReference type="Proteomes" id="UP001187192">
    <property type="component" value="Unassembled WGS sequence"/>
</dbReference>
<protein>
    <submittedName>
        <fullName evidence="1">Uncharacterized protein</fullName>
    </submittedName>
</protein>
<accession>A0AA88DP52</accession>
<proteinExistence type="predicted"/>
<organism evidence="1 2">
    <name type="scientific">Ficus carica</name>
    <name type="common">Common fig</name>
    <dbReference type="NCBI Taxonomy" id="3494"/>
    <lineage>
        <taxon>Eukaryota</taxon>
        <taxon>Viridiplantae</taxon>
        <taxon>Streptophyta</taxon>
        <taxon>Embryophyta</taxon>
        <taxon>Tracheophyta</taxon>
        <taxon>Spermatophyta</taxon>
        <taxon>Magnoliopsida</taxon>
        <taxon>eudicotyledons</taxon>
        <taxon>Gunneridae</taxon>
        <taxon>Pentapetalae</taxon>
        <taxon>rosids</taxon>
        <taxon>fabids</taxon>
        <taxon>Rosales</taxon>
        <taxon>Moraceae</taxon>
        <taxon>Ficeae</taxon>
        <taxon>Ficus</taxon>
    </lineage>
</organism>
<evidence type="ECO:0000313" key="2">
    <source>
        <dbReference type="Proteomes" id="UP001187192"/>
    </source>
</evidence>
<gene>
    <name evidence="1" type="ORF">TIFTF001_028039</name>
</gene>
<comment type="caution">
    <text evidence="1">The sequence shown here is derived from an EMBL/GenBank/DDBJ whole genome shotgun (WGS) entry which is preliminary data.</text>
</comment>
<keyword evidence="2" id="KW-1185">Reference proteome</keyword>
<dbReference type="AlphaFoldDB" id="A0AA88DP52"/>
<reference evidence="1" key="1">
    <citation type="submission" date="2023-07" db="EMBL/GenBank/DDBJ databases">
        <title>draft genome sequence of fig (Ficus carica).</title>
        <authorList>
            <person name="Takahashi T."/>
            <person name="Nishimura K."/>
        </authorList>
    </citation>
    <scope>NUCLEOTIDE SEQUENCE</scope>
</reference>
<evidence type="ECO:0000313" key="1">
    <source>
        <dbReference type="EMBL" id="GMN58944.1"/>
    </source>
</evidence>
<dbReference type="EMBL" id="BTGU01000082">
    <property type="protein sequence ID" value="GMN58944.1"/>
    <property type="molecule type" value="Genomic_DNA"/>
</dbReference>
<name>A0AA88DP52_FICCA</name>